<comment type="similarity">
    <text evidence="3 9">Belongs to the FliF family.</text>
</comment>
<dbReference type="InterPro" id="IPR045851">
    <property type="entry name" value="AMP-bd_C_sf"/>
</dbReference>
<dbReference type="Proteomes" id="UP001596549">
    <property type="component" value="Unassembled WGS sequence"/>
</dbReference>
<proteinExistence type="inferred from homology"/>
<sequence length="530" mass="58108">MNEKLRLFTSKTKNFVNSRTAMQKAIMAGVLFLVIAVIVTLSFLLSKPELVPLYSNLSPQEAGQVQETLNSKGITSELADGGSTILVPSESADSLKVELAAEGIPKSGNIDFSFFGEKSGFGMTDKEFSILEREATQTEISSLIKSINGVEDAAVMITMPEAGVFVSDEGESASASVVLTLSPGARLETQHVNALYNLVSKSVPSLPVENIVITDQYSNYYDLDQPAGSDSSLSAYDEQRKIKTDIERDIQRRVQQMLGTIVGHQKVVTTVTADIDFTKEKREENLVEPVDPEKMEGIEVSVERIRETFSGEGTPPGGPAGSGEEEVPNYPGTAAGSNGDYEKVEERINKEVNKIKKEIVESPYEIRDIGIQAMVEPPNPKKPESLPPERLEDIKQILSTIVRTTISEDAENPLTDEQIDEKVFVSAQPFNGKTAQANVASAGIPLWVYIGGGILLAVIIFLIFALRRKSSEQKIAEEAGTEIMLENLNVPDVNNEFESEGTIRKEQLDRMAKEKPDEFAKLLRTWLSED</sequence>
<evidence type="ECO:0000256" key="10">
    <source>
        <dbReference type="SAM" id="MobiDB-lite"/>
    </source>
</evidence>
<comment type="function">
    <text evidence="9">The M ring may be actively involved in energy transduction.</text>
</comment>
<evidence type="ECO:0000313" key="15">
    <source>
        <dbReference type="Proteomes" id="UP001596549"/>
    </source>
</evidence>
<dbReference type="Pfam" id="PF08345">
    <property type="entry name" value="YscJ_FliF_C"/>
    <property type="match status" value="1"/>
</dbReference>
<keyword evidence="14" id="KW-0282">Flagellum</keyword>
<feature type="transmembrane region" description="Helical" evidence="11">
    <location>
        <begin position="21"/>
        <end position="45"/>
    </location>
</feature>
<comment type="caution">
    <text evidence="14">The sequence shown here is derived from an EMBL/GenBank/DDBJ whole genome shotgun (WGS) entry which is preliminary data.</text>
</comment>
<feature type="region of interest" description="Disordered" evidence="10">
    <location>
        <begin position="309"/>
        <end position="342"/>
    </location>
</feature>
<protein>
    <recommendedName>
        <fullName evidence="9">Flagellar M-ring protein</fullName>
    </recommendedName>
</protein>
<organism evidence="14 15">
    <name type="scientific">Fictibacillus iocasae</name>
    <dbReference type="NCBI Taxonomy" id="2715437"/>
    <lineage>
        <taxon>Bacteria</taxon>
        <taxon>Bacillati</taxon>
        <taxon>Bacillota</taxon>
        <taxon>Bacilli</taxon>
        <taxon>Bacillales</taxon>
        <taxon>Fictibacillaceae</taxon>
        <taxon>Fictibacillus</taxon>
    </lineage>
</organism>
<evidence type="ECO:0000259" key="13">
    <source>
        <dbReference type="Pfam" id="PF08345"/>
    </source>
</evidence>
<accession>A0ABW2NNX8</accession>
<evidence type="ECO:0000256" key="9">
    <source>
        <dbReference type="PIRNR" id="PIRNR004862"/>
    </source>
</evidence>
<dbReference type="EMBL" id="JBHTCP010000016">
    <property type="protein sequence ID" value="MFC7372169.1"/>
    <property type="molecule type" value="Genomic_DNA"/>
</dbReference>
<gene>
    <name evidence="14" type="primary">fliF</name>
    <name evidence="14" type="ORF">ACFQPF_10780</name>
</gene>
<keyword evidence="5 11" id="KW-0812">Transmembrane</keyword>
<keyword evidence="6 11" id="KW-1133">Transmembrane helix</keyword>
<evidence type="ECO:0000256" key="8">
    <source>
        <dbReference type="ARBA" id="ARBA00023143"/>
    </source>
</evidence>
<dbReference type="NCBIfam" id="TIGR00206">
    <property type="entry name" value="fliF"/>
    <property type="match status" value="1"/>
</dbReference>
<dbReference type="Gene3D" id="3.30.300.30">
    <property type="match status" value="1"/>
</dbReference>
<keyword evidence="14" id="KW-0969">Cilium</keyword>
<keyword evidence="15" id="KW-1185">Reference proteome</keyword>
<evidence type="ECO:0000256" key="3">
    <source>
        <dbReference type="ARBA" id="ARBA00007971"/>
    </source>
</evidence>
<evidence type="ECO:0000259" key="12">
    <source>
        <dbReference type="Pfam" id="PF01514"/>
    </source>
</evidence>
<keyword evidence="4" id="KW-1003">Cell membrane</keyword>
<evidence type="ECO:0000256" key="2">
    <source>
        <dbReference type="ARBA" id="ARBA00004651"/>
    </source>
</evidence>
<dbReference type="InterPro" id="IPR043427">
    <property type="entry name" value="YscJ/FliF"/>
</dbReference>
<comment type="subcellular location">
    <subcellularLocation>
        <location evidence="1 9">Bacterial flagellum basal body</location>
    </subcellularLocation>
    <subcellularLocation>
        <location evidence="2">Cell membrane</location>
        <topology evidence="2">Multi-pass membrane protein</topology>
    </subcellularLocation>
</comment>
<evidence type="ECO:0000256" key="6">
    <source>
        <dbReference type="ARBA" id="ARBA00022989"/>
    </source>
</evidence>
<dbReference type="Pfam" id="PF01514">
    <property type="entry name" value="YscJ_FliF"/>
    <property type="match status" value="1"/>
</dbReference>
<reference evidence="15" key="1">
    <citation type="journal article" date="2019" name="Int. J. Syst. Evol. Microbiol.">
        <title>The Global Catalogue of Microorganisms (GCM) 10K type strain sequencing project: providing services to taxonomists for standard genome sequencing and annotation.</title>
        <authorList>
            <consortium name="The Broad Institute Genomics Platform"/>
            <consortium name="The Broad Institute Genome Sequencing Center for Infectious Disease"/>
            <person name="Wu L."/>
            <person name="Ma J."/>
        </authorList>
    </citation>
    <scope>NUCLEOTIDE SEQUENCE [LARGE SCALE GENOMIC DNA]</scope>
    <source>
        <strain evidence="15">NBRC 106396</strain>
    </source>
</reference>
<evidence type="ECO:0000256" key="11">
    <source>
        <dbReference type="SAM" id="Phobius"/>
    </source>
</evidence>
<evidence type="ECO:0000256" key="7">
    <source>
        <dbReference type="ARBA" id="ARBA00023136"/>
    </source>
</evidence>
<dbReference type="PRINTS" id="PR01009">
    <property type="entry name" value="FLGMRINGFLIF"/>
</dbReference>
<keyword evidence="7 11" id="KW-0472">Membrane</keyword>
<evidence type="ECO:0000313" key="14">
    <source>
        <dbReference type="EMBL" id="MFC7372169.1"/>
    </source>
</evidence>
<evidence type="ECO:0000256" key="1">
    <source>
        <dbReference type="ARBA" id="ARBA00004117"/>
    </source>
</evidence>
<keyword evidence="14" id="KW-0966">Cell projection</keyword>
<evidence type="ECO:0000256" key="5">
    <source>
        <dbReference type="ARBA" id="ARBA00022692"/>
    </source>
</evidence>
<keyword evidence="8 9" id="KW-0975">Bacterial flagellum</keyword>
<dbReference type="InterPro" id="IPR006182">
    <property type="entry name" value="FliF_N_dom"/>
</dbReference>
<name>A0ABW2NNX8_9BACL</name>
<dbReference type="PANTHER" id="PTHR30046">
    <property type="entry name" value="FLAGELLAR M-RING PROTEIN"/>
    <property type="match status" value="1"/>
</dbReference>
<dbReference type="RefSeq" id="WP_379749464.1">
    <property type="nucleotide sequence ID" value="NZ_JBHTCP010000016.1"/>
</dbReference>
<feature type="transmembrane region" description="Helical" evidence="11">
    <location>
        <begin position="446"/>
        <end position="466"/>
    </location>
</feature>
<dbReference type="PIRSF" id="PIRSF004862">
    <property type="entry name" value="FliF"/>
    <property type="match status" value="1"/>
</dbReference>
<feature type="domain" description="Flagellar M-ring N-terminal" evidence="12">
    <location>
        <begin position="46"/>
        <end position="220"/>
    </location>
</feature>
<dbReference type="PANTHER" id="PTHR30046:SF0">
    <property type="entry name" value="FLAGELLAR M-RING PROTEIN"/>
    <property type="match status" value="1"/>
</dbReference>
<feature type="domain" description="Flagellar M-ring C-terminal" evidence="13">
    <location>
        <begin position="258"/>
        <end position="400"/>
    </location>
</feature>
<dbReference type="InterPro" id="IPR000067">
    <property type="entry name" value="FlgMring_FliF"/>
</dbReference>
<dbReference type="InterPro" id="IPR013556">
    <property type="entry name" value="Flag_M-ring_C"/>
</dbReference>
<evidence type="ECO:0000256" key="4">
    <source>
        <dbReference type="ARBA" id="ARBA00022475"/>
    </source>
</evidence>